<keyword evidence="5" id="KW-1185">Reference proteome</keyword>
<protein>
    <submittedName>
        <fullName evidence="4">Uncharacterized protein</fullName>
    </submittedName>
</protein>
<organism evidence="4 5">
    <name type="scientific">Pseudocercospora fijiensis (strain CIRAD86)</name>
    <name type="common">Black leaf streak disease fungus</name>
    <name type="synonym">Mycosphaerella fijiensis</name>
    <dbReference type="NCBI Taxonomy" id="383855"/>
    <lineage>
        <taxon>Eukaryota</taxon>
        <taxon>Fungi</taxon>
        <taxon>Dikarya</taxon>
        <taxon>Ascomycota</taxon>
        <taxon>Pezizomycotina</taxon>
        <taxon>Dothideomycetes</taxon>
        <taxon>Dothideomycetidae</taxon>
        <taxon>Mycosphaerellales</taxon>
        <taxon>Mycosphaerellaceae</taxon>
        <taxon>Pseudocercospora</taxon>
    </lineage>
</organism>
<evidence type="ECO:0000313" key="5">
    <source>
        <dbReference type="Proteomes" id="UP000016932"/>
    </source>
</evidence>
<dbReference type="AlphaFoldDB" id="M3AMC3"/>
<dbReference type="Pfam" id="PF11807">
    <property type="entry name" value="UstYa"/>
    <property type="match status" value="1"/>
</dbReference>
<dbReference type="HOGENOM" id="CLU_042941_2_3_1"/>
<name>M3AMC3_PSEFD</name>
<reference evidence="4 5" key="1">
    <citation type="journal article" date="2012" name="PLoS Pathog.">
        <title>Diverse lifestyles and strategies of plant pathogenesis encoded in the genomes of eighteen Dothideomycetes fungi.</title>
        <authorList>
            <person name="Ohm R.A."/>
            <person name="Feau N."/>
            <person name="Henrissat B."/>
            <person name="Schoch C.L."/>
            <person name="Horwitz B.A."/>
            <person name="Barry K.W."/>
            <person name="Condon B.J."/>
            <person name="Copeland A.C."/>
            <person name="Dhillon B."/>
            <person name="Glaser F."/>
            <person name="Hesse C.N."/>
            <person name="Kosti I."/>
            <person name="LaButti K."/>
            <person name="Lindquist E.A."/>
            <person name="Lucas S."/>
            <person name="Salamov A.A."/>
            <person name="Bradshaw R.E."/>
            <person name="Ciuffetti L."/>
            <person name="Hamelin R.C."/>
            <person name="Kema G.H.J."/>
            <person name="Lawrence C."/>
            <person name="Scott J.A."/>
            <person name="Spatafora J.W."/>
            <person name="Turgeon B.G."/>
            <person name="de Wit P.J.G.M."/>
            <person name="Zhong S."/>
            <person name="Goodwin S.B."/>
            <person name="Grigoriev I.V."/>
        </authorList>
    </citation>
    <scope>NUCLEOTIDE SEQUENCE [LARGE SCALE GENOMIC DNA]</scope>
    <source>
        <strain evidence="4 5">CIRAD86</strain>
    </source>
</reference>
<dbReference type="STRING" id="383855.M3AMC3"/>
<feature type="chain" id="PRO_5004030784" evidence="3">
    <location>
        <begin position="18"/>
        <end position="234"/>
    </location>
</feature>
<dbReference type="GO" id="GO:0043386">
    <property type="term" value="P:mycotoxin biosynthetic process"/>
    <property type="evidence" value="ECO:0007669"/>
    <property type="project" value="InterPro"/>
</dbReference>
<comment type="pathway">
    <text evidence="1">Mycotoxin biosynthesis.</text>
</comment>
<dbReference type="PANTHER" id="PTHR33365">
    <property type="entry name" value="YALI0B05434P"/>
    <property type="match status" value="1"/>
</dbReference>
<gene>
    <name evidence="4" type="ORF">MYCFIDRAFT_144082</name>
</gene>
<dbReference type="InterPro" id="IPR021765">
    <property type="entry name" value="UstYa-like"/>
</dbReference>
<proteinExistence type="inferred from homology"/>
<evidence type="ECO:0000313" key="4">
    <source>
        <dbReference type="EMBL" id="EME78253.1"/>
    </source>
</evidence>
<dbReference type="KEGG" id="pfj:MYCFIDRAFT_144082"/>
<sequence length="234" mass="27015">MPLLALAIGIYFGHTASQVYRSTVSTKGIAHELGTLEHGFVTEKIRTLPPHLYEIEQRRFTGSVGFLPDGTKTLVFDPAEPVYVGDPSPEIDRNWDELVEDRYWSISEDEAKMLWGVGHERYRDHAKGGYTGGFDVFHMLHCLNMLRKNLRPDYYPGDHVLFGGIEHNMHCIDQIRQRIQCSADGTITPLRYQPAIDYMYVDSNQVHTCRKFQNLWDYTRQRVNGSLAVPRIQW</sequence>
<feature type="signal peptide" evidence="3">
    <location>
        <begin position="1"/>
        <end position="17"/>
    </location>
</feature>
<evidence type="ECO:0000256" key="3">
    <source>
        <dbReference type="SAM" id="SignalP"/>
    </source>
</evidence>
<accession>M3AMC3</accession>
<keyword evidence="3" id="KW-0732">Signal</keyword>
<dbReference type="PANTHER" id="PTHR33365:SF4">
    <property type="entry name" value="CYCLOCHLOROTINE BIOSYNTHESIS PROTEIN O"/>
    <property type="match status" value="1"/>
</dbReference>
<dbReference type="eggNOG" id="ENOG502SR2C">
    <property type="taxonomic scope" value="Eukaryota"/>
</dbReference>
<evidence type="ECO:0000256" key="2">
    <source>
        <dbReference type="ARBA" id="ARBA00035112"/>
    </source>
</evidence>
<dbReference type="EMBL" id="KB446563">
    <property type="protein sequence ID" value="EME78253.1"/>
    <property type="molecule type" value="Genomic_DNA"/>
</dbReference>
<dbReference type="RefSeq" id="XP_007930662.1">
    <property type="nucleotide sequence ID" value="XM_007932471.1"/>
</dbReference>
<dbReference type="Proteomes" id="UP000016932">
    <property type="component" value="Unassembled WGS sequence"/>
</dbReference>
<comment type="similarity">
    <text evidence="2">Belongs to the ustYa family.</text>
</comment>
<dbReference type="GeneID" id="19331264"/>
<dbReference type="VEuPathDB" id="FungiDB:MYCFIDRAFT_144082"/>
<dbReference type="OrthoDB" id="3687641at2759"/>
<evidence type="ECO:0000256" key="1">
    <source>
        <dbReference type="ARBA" id="ARBA00004685"/>
    </source>
</evidence>